<accession>F0Z977</accession>
<dbReference type="PANTHER" id="PTHR32134:SF92">
    <property type="entry name" value="FNIP REPEAT-CONTAINING PROTEIN"/>
    <property type="match status" value="1"/>
</dbReference>
<organism evidence="2 3">
    <name type="scientific">Dictyostelium purpureum</name>
    <name type="common">Slime mold</name>
    <dbReference type="NCBI Taxonomy" id="5786"/>
    <lineage>
        <taxon>Eukaryota</taxon>
        <taxon>Amoebozoa</taxon>
        <taxon>Evosea</taxon>
        <taxon>Eumycetozoa</taxon>
        <taxon>Dictyostelia</taxon>
        <taxon>Dictyosteliales</taxon>
        <taxon>Dictyosteliaceae</taxon>
        <taxon>Dictyostelium</taxon>
    </lineage>
</organism>
<proteinExistence type="predicted"/>
<name>F0Z977_DICPU</name>
<dbReference type="EMBL" id="GL870956">
    <property type="protein sequence ID" value="EGC39505.1"/>
    <property type="molecule type" value="Genomic_DNA"/>
</dbReference>
<evidence type="ECO:0008006" key="4">
    <source>
        <dbReference type="Google" id="ProtNLM"/>
    </source>
</evidence>
<dbReference type="FunCoup" id="F0Z977">
    <property type="interactions" value="5"/>
</dbReference>
<reference evidence="3" key="1">
    <citation type="journal article" date="2011" name="Genome Biol.">
        <title>Comparative genomics of the social amoebae Dictyostelium discoideum and Dictyostelium purpureum.</title>
        <authorList>
            <consortium name="US DOE Joint Genome Institute (JGI-PGF)"/>
            <person name="Sucgang R."/>
            <person name="Kuo A."/>
            <person name="Tian X."/>
            <person name="Salerno W."/>
            <person name="Parikh A."/>
            <person name="Feasley C.L."/>
            <person name="Dalin E."/>
            <person name="Tu H."/>
            <person name="Huang E."/>
            <person name="Barry K."/>
            <person name="Lindquist E."/>
            <person name="Shapiro H."/>
            <person name="Bruce D."/>
            <person name="Schmutz J."/>
            <person name="Salamov A."/>
            <person name="Fey P."/>
            <person name="Gaudet P."/>
            <person name="Anjard C."/>
            <person name="Babu M.M."/>
            <person name="Basu S."/>
            <person name="Bushmanova Y."/>
            <person name="van der Wel H."/>
            <person name="Katoh-Kurasawa M."/>
            <person name="Dinh C."/>
            <person name="Coutinho P.M."/>
            <person name="Saito T."/>
            <person name="Elias M."/>
            <person name="Schaap P."/>
            <person name="Kay R.R."/>
            <person name="Henrissat B."/>
            <person name="Eichinger L."/>
            <person name="Rivero F."/>
            <person name="Putnam N.H."/>
            <person name="West C.M."/>
            <person name="Loomis W.F."/>
            <person name="Chisholm R.L."/>
            <person name="Shaulsky G."/>
            <person name="Strassmann J.E."/>
            <person name="Queller D.C."/>
            <person name="Kuspa A."/>
            <person name="Grigoriev I.V."/>
        </authorList>
    </citation>
    <scope>NUCLEOTIDE SEQUENCE [LARGE SCALE GENOMIC DNA]</scope>
    <source>
        <strain evidence="3">QSDP1</strain>
    </source>
</reference>
<keyword evidence="3" id="KW-1185">Reference proteome</keyword>
<protein>
    <recommendedName>
        <fullName evidence="4">FNIP repeat-containing protein</fullName>
    </recommendedName>
</protein>
<dbReference type="eggNOG" id="ENOG502SDSN">
    <property type="taxonomic scope" value="Eukaryota"/>
</dbReference>
<dbReference type="GeneID" id="10509885"/>
<dbReference type="Pfam" id="PF05725">
    <property type="entry name" value="FNIP"/>
    <property type="match status" value="1"/>
</dbReference>
<gene>
    <name evidence="2" type="ORF">DICPUDRAFT_74949</name>
</gene>
<dbReference type="PANTHER" id="PTHR32134">
    <property type="entry name" value="FNIP REPEAT-CONTAINING PROTEIN"/>
    <property type="match status" value="1"/>
</dbReference>
<dbReference type="InterPro" id="IPR008615">
    <property type="entry name" value="FNIP"/>
</dbReference>
<dbReference type="KEGG" id="dpp:DICPUDRAFT_74949"/>
<dbReference type="InterPro" id="IPR051251">
    <property type="entry name" value="STK_FNIP-Repeat"/>
</dbReference>
<evidence type="ECO:0000313" key="3">
    <source>
        <dbReference type="Proteomes" id="UP000001064"/>
    </source>
</evidence>
<dbReference type="VEuPathDB" id="AmoebaDB:DICPUDRAFT_74949"/>
<dbReference type="Proteomes" id="UP000001064">
    <property type="component" value="Unassembled WGS sequence"/>
</dbReference>
<sequence>MIDNSSSNNEIKNHTIKNNNNNLIRDISSLFRLVFNNIFLKSIIFKIIRDINNYIIKKCFKYKSFQSVYSLDHFKYKNKIKRANIFYTHNYLKEYFEYLPKNITSLKIEGSFFQKSPEKLPFWIKSLEIPNTTTPISSIVSNIASLETLIITRGNYLNNIIELKCGDLPSSLKKLVVNFGSLVLSKGVLPYGLEKLSVYDIDKIEKGSIPETLKELYLDESIFRSLKDYSYLALPGYLPNGIHTMDIVIKNQTFIIYPDSLKYLKIKCKQFTDEINFNLPSQLESLSIDVNSTKDLMKFTNDVFPNGLKLLHLSCCSNITNNRVGDKEVTSIFPDTIESLTISNVMFNEKLTCRSLPPNIKHLQLGQYSIFNNSGSPLIDPTIFPQSLTFIDLGSSFNQVIGPNVLPLGLLILKLGKFFNKIITKESIPSSLKLLEITNLDYYHTIPVQNPYTLVDCRYYHSQFMSFPENLVSFKSSNTDGDLIYPGLLMKAKFLEFLDLNCNINYSLLTLKLIKKIVLRSHHEINLENFQCLETIIVWETAEPLITTSKQLIVINNNIKEVHNFYNLHSIKIDPRNHSFVESLSPVFYRFLNFYNDSDLYAH</sequence>
<dbReference type="InParanoid" id="F0Z977"/>
<keyword evidence="1" id="KW-0677">Repeat</keyword>
<evidence type="ECO:0000256" key="1">
    <source>
        <dbReference type="ARBA" id="ARBA00022737"/>
    </source>
</evidence>
<dbReference type="OrthoDB" id="266138at2759"/>
<dbReference type="RefSeq" id="XP_003283952.1">
    <property type="nucleotide sequence ID" value="XM_003283904.1"/>
</dbReference>
<evidence type="ECO:0000313" key="2">
    <source>
        <dbReference type="EMBL" id="EGC39505.1"/>
    </source>
</evidence>
<dbReference type="AlphaFoldDB" id="F0Z977"/>